<dbReference type="PANTHER" id="PTHR23063:SF52">
    <property type="entry name" value="LYSOPHOSPHATIDYLCHOLINE ACYLTRANSFERASE"/>
    <property type="match status" value="1"/>
</dbReference>
<keyword evidence="7" id="KW-0472">Membrane</keyword>
<protein>
    <recommendedName>
        <fullName evidence="10">Phospholipid/glycerol acyltransferase domain-containing protein</fullName>
    </recommendedName>
</protein>
<feature type="compositionally biased region" description="Basic and acidic residues" evidence="9">
    <location>
        <begin position="59"/>
        <end position="69"/>
    </location>
</feature>
<name>A0A7S3R5D3_DUNTE</name>
<dbReference type="Pfam" id="PF01553">
    <property type="entry name" value="Acyltransferase"/>
    <property type="match status" value="1"/>
</dbReference>
<feature type="compositionally biased region" description="Polar residues" evidence="9">
    <location>
        <begin position="1"/>
        <end position="23"/>
    </location>
</feature>
<evidence type="ECO:0000256" key="1">
    <source>
        <dbReference type="ARBA" id="ARBA00004370"/>
    </source>
</evidence>
<evidence type="ECO:0000256" key="9">
    <source>
        <dbReference type="SAM" id="MobiDB-lite"/>
    </source>
</evidence>
<dbReference type="GO" id="GO:0016746">
    <property type="term" value="F:acyltransferase activity"/>
    <property type="evidence" value="ECO:0007669"/>
    <property type="project" value="UniProtKB-KW"/>
</dbReference>
<evidence type="ECO:0000256" key="7">
    <source>
        <dbReference type="ARBA" id="ARBA00023136"/>
    </source>
</evidence>
<keyword evidence="4" id="KW-0812">Transmembrane</keyword>
<feature type="domain" description="Phospholipid/glycerol acyltransferase" evidence="10">
    <location>
        <begin position="159"/>
        <end position="265"/>
    </location>
</feature>
<keyword evidence="6" id="KW-0443">Lipid metabolism</keyword>
<organism evidence="11">
    <name type="scientific">Dunaliella tertiolecta</name>
    <name type="common">Green alga</name>
    <dbReference type="NCBI Taxonomy" id="3047"/>
    <lineage>
        <taxon>Eukaryota</taxon>
        <taxon>Viridiplantae</taxon>
        <taxon>Chlorophyta</taxon>
        <taxon>core chlorophytes</taxon>
        <taxon>Chlorophyceae</taxon>
        <taxon>CS clade</taxon>
        <taxon>Chlamydomonadales</taxon>
        <taxon>Dunaliellaceae</taxon>
        <taxon>Dunaliella</taxon>
    </lineage>
</organism>
<evidence type="ECO:0000256" key="4">
    <source>
        <dbReference type="ARBA" id="ARBA00022692"/>
    </source>
</evidence>
<evidence type="ECO:0000256" key="5">
    <source>
        <dbReference type="ARBA" id="ARBA00022989"/>
    </source>
</evidence>
<gene>
    <name evidence="11" type="ORF">DTER00134_LOCUS18222</name>
</gene>
<proteinExistence type="inferred from homology"/>
<feature type="compositionally biased region" description="Low complexity" evidence="9">
    <location>
        <begin position="71"/>
        <end position="81"/>
    </location>
</feature>
<keyword evidence="8" id="KW-0012">Acyltransferase</keyword>
<keyword evidence="5" id="KW-1133">Transmembrane helix</keyword>
<evidence type="ECO:0000256" key="8">
    <source>
        <dbReference type="ARBA" id="ARBA00023315"/>
    </source>
</evidence>
<evidence type="ECO:0000256" key="2">
    <source>
        <dbReference type="ARBA" id="ARBA00008655"/>
    </source>
</evidence>
<evidence type="ECO:0000256" key="3">
    <source>
        <dbReference type="ARBA" id="ARBA00022679"/>
    </source>
</evidence>
<accession>A0A7S3R5D3</accession>
<feature type="region of interest" description="Disordered" evidence="9">
    <location>
        <begin position="1"/>
        <end position="47"/>
    </location>
</feature>
<dbReference type="GO" id="GO:0006629">
    <property type="term" value="P:lipid metabolic process"/>
    <property type="evidence" value="ECO:0007669"/>
    <property type="project" value="UniProtKB-KW"/>
</dbReference>
<dbReference type="SMART" id="SM00563">
    <property type="entry name" value="PlsC"/>
    <property type="match status" value="1"/>
</dbReference>
<reference evidence="11" key="1">
    <citation type="submission" date="2021-01" db="EMBL/GenBank/DDBJ databases">
        <authorList>
            <person name="Corre E."/>
            <person name="Pelletier E."/>
            <person name="Niang G."/>
            <person name="Scheremetjew M."/>
            <person name="Finn R."/>
            <person name="Kale V."/>
            <person name="Holt S."/>
            <person name="Cochrane G."/>
            <person name="Meng A."/>
            <person name="Brown T."/>
            <person name="Cohen L."/>
        </authorList>
    </citation>
    <scope>NUCLEOTIDE SEQUENCE</scope>
    <source>
        <strain evidence="11">CCMP1320</strain>
    </source>
</reference>
<evidence type="ECO:0000313" key="11">
    <source>
        <dbReference type="EMBL" id="CAE0503149.1"/>
    </source>
</evidence>
<sequence length="359" mass="39915">MLAASTQPLALTSHSNSQKTPQCKPQCKPGLRPWHQHRANQRKFPPATRVGLDERLESEPAWQHSEHKRPTQQPTQQAPSQPEVPQIFDYEHFPHVDPFMLAFFPLGVGLALSRVLLWVVCIALDLPVFRNRNVVNAYLALLGVKVTWHNLHLLPEGFHVMVSNHTNCGDLMALFTLPQRYIHLISPAIPAKAMNTRNLPVMLRPAVLDTYDAIAESAESPSASPVHLFPEGGLTNGAGMLQFSRGFTKFSRPGTPVVPVALKTHIPWGIRTHTLTSSFALNLFLYSFCPQVHIEAVVLPPMVQGQGDGGAHEGEGRGAFVKRVQGAIAEHLKVPITDVTIHQKRQMMREYEKKKKKGA</sequence>
<evidence type="ECO:0000256" key="6">
    <source>
        <dbReference type="ARBA" id="ARBA00023098"/>
    </source>
</evidence>
<dbReference type="EMBL" id="HBIP01030061">
    <property type="protein sequence ID" value="CAE0503149.1"/>
    <property type="molecule type" value="Transcribed_RNA"/>
</dbReference>
<evidence type="ECO:0000259" key="10">
    <source>
        <dbReference type="SMART" id="SM00563"/>
    </source>
</evidence>
<dbReference type="PANTHER" id="PTHR23063">
    <property type="entry name" value="PHOSPHOLIPID ACYLTRANSFERASE"/>
    <property type="match status" value="1"/>
</dbReference>
<comment type="subcellular location">
    <subcellularLocation>
        <location evidence="1">Membrane</location>
    </subcellularLocation>
</comment>
<keyword evidence="3" id="KW-0808">Transferase</keyword>
<comment type="similarity">
    <text evidence="2">Belongs to the 1-acyl-sn-glycerol-3-phosphate acyltransferase family.</text>
</comment>
<dbReference type="GO" id="GO:0016020">
    <property type="term" value="C:membrane"/>
    <property type="evidence" value="ECO:0007669"/>
    <property type="project" value="UniProtKB-SubCell"/>
</dbReference>
<dbReference type="InterPro" id="IPR002123">
    <property type="entry name" value="Plipid/glycerol_acylTrfase"/>
</dbReference>
<dbReference type="SUPFAM" id="SSF69593">
    <property type="entry name" value="Glycerol-3-phosphate (1)-acyltransferase"/>
    <property type="match status" value="1"/>
</dbReference>
<dbReference type="AlphaFoldDB" id="A0A7S3R5D3"/>
<feature type="region of interest" description="Disordered" evidence="9">
    <location>
        <begin position="59"/>
        <end position="81"/>
    </location>
</feature>